<keyword evidence="3" id="KW-0012">Acyltransferase</keyword>
<evidence type="ECO:0000256" key="1">
    <source>
        <dbReference type="ARBA" id="ARBA00008694"/>
    </source>
</evidence>
<dbReference type="GO" id="GO:0008080">
    <property type="term" value="F:N-acetyltransferase activity"/>
    <property type="evidence" value="ECO:0007669"/>
    <property type="project" value="TreeGrafter"/>
</dbReference>
<reference evidence="6 7" key="1">
    <citation type="submission" date="2025-04" db="UniProtKB">
        <authorList>
            <consortium name="RefSeq"/>
        </authorList>
    </citation>
    <scope>IDENTIFICATION</scope>
    <source>
        <tissue evidence="6 7">Blood</tissue>
    </source>
</reference>
<dbReference type="RefSeq" id="XP_054851198.1">
    <property type="nucleotide sequence ID" value="XM_054995223.1"/>
</dbReference>
<dbReference type="PROSITE" id="PS51186">
    <property type="entry name" value="GNAT"/>
    <property type="match status" value="1"/>
</dbReference>
<evidence type="ECO:0000313" key="5">
    <source>
        <dbReference type="Proteomes" id="UP001190640"/>
    </source>
</evidence>
<dbReference type="PANTHER" id="PTHR10545">
    <property type="entry name" value="DIAMINE N-ACETYLTRANSFERASE"/>
    <property type="match status" value="1"/>
</dbReference>
<dbReference type="InterPro" id="IPR051016">
    <property type="entry name" value="Diverse_Substrate_AcTransf"/>
</dbReference>
<evidence type="ECO:0000313" key="6">
    <source>
        <dbReference type="RefSeq" id="XP_054851196.1"/>
    </source>
</evidence>
<dbReference type="FunFam" id="3.40.630.30:FF:000064">
    <property type="entry name" value="GNAT family acetyltransferase"/>
    <property type="match status" value="1"/>
</dbReference>
<dbReference type="InterPro" id="IPR016181">
    <property type="entry name" value="Acyl_CoA_acyltransferase"/>
</dbReference>
<keyword evidence="2" id="KW-0808">Transferase</keyword>
<dbReference type="GeneID" id="129340426"/>
<evidence type="ECO:0000313" key="8">
    <source>
        <dbReference type="RefSeq" id="XP_054851198.1"/>
    </source>
</evidence>
<dbReference type="PANTHER" id="PTHR10545:SF51">
    <property type="entry name" value="THIALYSINE N-EPSILON-ACETYLTRANSFERASE"/>
    <property type="match status" value="1"/>
</dbReference>
<comment type="similarity">
    <text evidence="1">Belongs to the acetyltransferase family.</text>
</comment>
<evidence type="ECO:0000259" key="4">
    <source>
        <dbReference type="PROSITE" id="PS51186"/>
    </source>
</evidence>
<evidence type="ECO:0000256" key="2">
    <source>
        <dbReference type="ARBA" id="ARBA00022679"/>
    </source>
</evidence>
<sequence>MACVVRSCAPKDLQDIMRLIKEIAVIYRVPLNEIRTSVEELKDAGFGKQPRFECFVAEVPPQQRSKEGHTLIGYVLSVYTYSTWRGRNLYMDNLYVMPEFRGRRIGKMLMERAAQAAWQQGCAQLRMHVSSEKPENLRFLGKNGGKDLTIEDGWNLFRFQETELRGMAAQSKP</sequence>
<dbReference type="Gene3D" id="3.40.630.30">
    <property type="match status" value="1"/>
</dbReference>
<feature type="domain" description="N-acetyltransferase" evidence="4">
    <location>
        <begin position="3"/>
        <end position="169"/>
    </location>
</feature>
<dbReference type="Proteomes" id="UP001190640">
    <property type="component" value="Chromosome 12"/>
</dbReference>
<dbReference type="SUPFAM" id="SSF55729">
    <property type="entry name" value="Acyl-CoA N-acyltransferases (Nat)"/>
    <property type="match status" value="1"/>
</dbReference>
<keyword evidence="5" id="KW-1185">Reference proteome</keyword>
<protein>
    <submittedName>
        <fullName evidence="6 7">Thialysine N-epsilon-acetyltransferase-like</fullName>
    </submittedName>
</protein>
<dbReference type="AlphaFoldDB" id="A0AA97K6W0"/>
<gene>
    <name evidence="6 7 8" type="primary">LOC129340426</name>
</gene>
<proteinExistence type="inferred from homology"/>
<dbReference type="InterPro" id="IPR000182">
    <property type="entry name" value="GNAT_dom"/>
</dbReference>
<dbReference type="KEGG" id="emc:129340426"/>
<evidence type="ECO:0000313" key="7">
    <source>
        <dbReference type="RefSeq" id="XP_054851197.1"/>
    </source>
</evidence>
<organism evidence="5 8">
    <name type="scientific">Eublepharis macularius</name>
    <name type="common">Leopard gecko</name>
    <name type="synonym">Cyrtodactylus macularius</name>
    <dbReference type="NCBI Taxonomy" id="481883"/>
    <lineage>
        <taxon>Eukaryota</taxon>
        <taxon>Metazoa</taxon>
        <taxon>Chordata</taxon>
        <taxon>Craniata</taxon>
        <taxon>Vertebrata</taxon>
        <taxon>Euteleostomi</taxon>
        <taxon>Lepidosauria</taxon>
        <taxon>Squamata</taxon>
        <taxon>Bifurcata</taxon>
        <taxon>Gekkota</taxon>
        <taxon>Eublepharidae</taxon>
        <taxon>Eublepharinae</taxon>
        <taxon>Eublepharis</taxon>
    </lineage>
</organism>
<name>A0AA97K6W0_EUBMA</name>
<accession>A0AA97K6W0</accession>
<dbReference type="RefSeq" id="XP_054851197.1">
    <property type="nucleotide sequence ID" value="XM_054995222.1"/>
</dbReference>
<dbReference type="RefSeq" id="XP_054851196.1">
    <property type="nucleotide sequence ID" value="XM_054995221.1"/>
</dbReference>
<evidence type="ECO:0000256" key="3">
    <source>
        <dbReference type="ARBA" id="ARBA00023315"/>
    </source>
</evidence>
<dbReference type="CDD" id="cd04301">
    <property type="entry name" value="NAT_SF"/>
    <property type="match status" value="1"/>
</dbReference>
<dbReference type="Pfam" id="PF00583">
    <property type="entry name" value="Acetyltransf_1"/>
    <property type="match status" value="1"/>
</dbReference>